<feature type="region of interest" description="Phosphopantothenate--cysteine ligase" evidence="3">
    <location>
        <begin position="232"/>
        <end position="445"/>
    </location>
</feature>
<dbReference type="PANTHER" id="PTHR14359">
    <property type="entry name" value="HOMO-OLIGOMERIC FLAVIN CONTAINING CYS DECARBOXYLASE FAMILY"/>
    <property type="match status" value="1"/>
</dbReference>
<dbReference type="HAMAP" id="MF_02225">
    <property type="entry name" value="CoaBC"/>
    <property type="match status" value="1"/>
</dbReference>
<dbReference type="PANTHER" id="PTHR14359:SF6">
    <property type="entry name" value="PHOSPHOPANTOTHENOYLCYSTEINE DECARBOXYLASE"/>
    <property type="match status" value="1"/>
</dbReference>
<keyword evidence="3 4" id="KW-0288">FMN</keyword>
<dbReference type="InterPro" id="IPR005252">
    <property type="entry name" value="CoaBC"/>
</dbReference>
<comment type="similarity">
    <text evidence="3 4">In the N-terminal section; belongs to the HFCD (homo-oligomeric flavin containing Cys decarboxylase) superfamily.</text>
</comment>
<dbReference type="Proteomes" id="UP000595466">
    <property type="component" value="Chromosome"/>
</dbReference>
<dbReference type="Proteomes" id="UP000094892">
    <property type="component" value="Unassembled WGS sequence"/>
</dbReference>
<keyword evidence="2 3" id="KW-0456">Lyase</keyword>
<dbReference type="Proteomes" id="UP000076882">
    <property type="component" value="Unassembled WGS sequence"/>
</dbReference>
<comment type="function">
    <text evidence="4">Catalyzes two steps in the biosynthesis of coenzyme A. In the first step cysteine is conjugated to 4'-phosphopantothenate to form 4-phosphopantothenoylcysteine, in the latter compound is decarboxylated to form 4'-phosphopantotheine.</text>
</comment>
<dbReference type="EC" id="6.3.2.5" evidence="3"/>
<dbReference type="NCBIfam" id="TIGR00521">
    <property type="entry name" value="coaBC_dfp"/>
    <property type="match status" value="1"/>
</dbReference>
<comment type="catalytic activity">
    <reaction evidence="3 4">
        <text>(R)-4'-phosphopantothenate + L-cysteine + CTP = N-[(R)-4-phosphopantothenoyl]-L-cysteine + CMP + diphosphate + H(+)</text>
        <dbReference type="Rhea" id="RHEA:19397"/>
        <dbReference type="ChEBI" id="CHEBI:10986"/>
        <dbReference type="ChEBI" id="CHEBI:15378"/>
        <dbReference type="ChEBI" id="CHEBI:33019"/>
        <dbReference type="ChEBI" id="CHEBI:35235"/>
        <dbReference type="ChEBI" id="CHEBI:37563"/>
        <dbReference type="ChEBI" id="CHEBI:59458"/>
        <dbReference type="ChEBI" id="CHEBI:60377"/>
        <dbReference type="EC" id="6.3.2.5"/>
    </reaction>
</comment>
<evidence type="ECO:0000313" key="12">
    <source>
        <dbReference type="Proteomes" id="UP000595466"/>
    </source>
</evidence>
<reference evidence="9 12" key="3">
    <citation type="submission" date="2020-12" db="EMBL/GenBank/DDBJ databases">
        <title>Whole genome sequencing of Lactobacillus plantarum PC518.</title>
        <authorList>
            <person name="Guo Q."/>
        </authorList>
    </citation>
    <scope>NUCLEOTIDE SEQUENCE [LARGE SCALE GENOMIC DNA]</scope>
    <source>
        <strain evidence="9 12">PC518</strain>
    </source>
</reference>
<dbReference type="GO" id="GO:0071513">
    <property type="term" value="C:phosphopantothenoylcysteine decarboxylase complex"/>
    <property type="evidence" value="ECO:0007669"/>
    <property type="project" value="TreeGrafter"/>
</dbReference>
<dbReference type="EC" id="4.1.1.36" evidence="3"/>
<reference evidence="7 10" key="1">
    <citation type="submission" date="2016-03" db="EMBL/GenBank/DDBJ databases">
        <title>Comparative genomics of 54 Lactobacillus plantarum strains reveals genomic uncoupling from niche constraints.</title>
        <authorList>
            <person name="Martino M.E."/>
        </authorList>
    </citation>
    <scope>NUCLEOTIDE SEQUENCE [LARGE SCALE GENOMIC DNA]</scope>
    <source>
        <strain evidence="7 10">19.1</strain>
    </source>
</reference>
<keyword evidence="3" id="KW-0479">Metal-binding</keyword>
<reference evidence="8 11" key="2">
    <citation type="submission" date="2016-08" db="EMBL/GenBank/DDBJ databases">
        <title>Genome sequencing of Lactobacillus plantarum JSA22, isolated from fermented soybean paste.</title>
        <authorList>
            <person name="Choi H.S."/>
        </authorList>
    </citation>
    <scope>NUCLEOTIDE SEQUENCE [LARGE SCALE GENOMIC DNA]</scope>
    <source>
        <strain evidence="8 11">JSA22</strain>
    </source>
</reference>
<gene>
    <name evidence="3 9" type="primary">coaBC</name>
    <name evidence="9" type="ORF">JH395_08445</name>
    <name evidence="7" type="ORF">Lp19_3027</name>
    <name evidence="8" type="ORF">LPJSA22_01539</name>
</gene>
<dbReference type="GO" id="GO:0015937">
    <property type="term" value="P:coenzyme A biosynthetic process"/>
    <property type="evidence" value="ECO:0007669"/>
    <property type="project" value="UniProtKB-UniRule"/>
</dbReference>
<keyword evidence="3" id="KW-0460">Magnesium</keyword>
<dbReference type="GO" id="GO:0010181">
    <property type="term" value="F:FMN binding"/>
    <property type="evidence" value="ECO:0007669"/>
    <property type="project" value="UniProtKB-UniRule"/>
</dbReference>
<comment type="catalytic activity">
    <reaction evidence="3 4">
        <text>N-[(R)-4-phosphopantothenoyl]-L-cysteine + H(+) = (R)-4'-phosphopantetheine + CO2</text>
        <dbReference type="Rhea" id="RHEA:16793"/>
        <dbReference type="ChEBI" id="CHEBI:15378"/>
        <dbReference type="ChEBI" id="CHEBI:16526"/>
        <dbReference type="ChEBI" id="CHEBI:59458"/>
        <dbReference type="ChEBI" id="CHEBI:61723"/>
        <dbReference type="EC" id="4.1.1.36"/>
    </reaction>
</comment>
<evidence type="ECO:0000313" key="11">
    <source>
        <dbReference type="Proteomes" id="UP000094892"/>
    </source>
</evidence>
<evidence type="ECO:0000256" key="3">
    <source>
        <dbReference type="HAMAP-Rule" id="MF_02225"/>
    </source>
</evidence>
<evidence type="ECO:0000256" key="4">
    <source>
        <dbReference type="RuleBase" id="RU364078"/>
    </source>
</evidence>
<comment type="pathway">
    <text evidence="3 4">Cofactor biosynthesis; coenzyme A biosynthesis; CoA from (R)-pantothenate: step 3/5.</text>
</comment>
<accession>A0A165ZUJ1</accession>
<dbReference type="UniPathway" id="UPA00241">
    <property type="reaction ID" value="UER00353"/>
</dbReference>
<dbReference type="GO" id="GO:0004633">
    <property type="term" value="F:phosphopantothenoylcysteine decarboxylase activity"/>
    <property type="evidence" value="ECO:0007669"/>
    <property type="project" value="UniProtKB-UniRule"/>
</dbReference>
<dbReference type="SUPFAM" id="SSF102645">
    <property type="entry name" value="CoaB-like"/>
    <property type="match status" value="1"/>
</dbReference>
<dbReference type="EMBL" id="CP066817">
    <property type="protein sequence ID" value="QQM59788.1"/>
    <property type="molecule type" value="Genomic_DNA"/>
</dbReference>
<comment type="function">
    <text evidence="3">Catalyzes two sequential steps in the biosynthesis of coenzyme A. In the first step cysteine is conjugated to 4'-phosphopantothenate to form 4-phosphopantothenoylcysteine. In the second step the latter compound is decarboxylated to form 4'-phosphopantotheine.</text>
</comment>
<dbReference type="InterPro" id="IPR035929">
    <property type="entry name" value="CoaB-like_sf"/>
</dbReference>
<comment type="similarity">
    <text evidence="3 4">In the C-terminal section; belongs to the PPC synthetase family.</text>
</comment>
<dbReference type="Gene3D" id="3.40.50.1950">
    <property type="entry name" value="Flavin prenyltransferase-like"/>
    <property type="match status" value="1"/>
</dbReference>
<name>A0A165ZUJ1_LACPN</name>
<dbReference type="GO" id="GO:0004632">
    <property type="term" value="F:phosphopantothenate--cysteine ligase activity"/>
    <property type="evidence" value="ECO:0007669"/>
    <property type="project" value="UniProtKB-UniRule"/>
</dbReference>
<comment type="pathway">
    <text evidence="3 4">Cofactor biosynthesis; coenzyme A biosynthesis; CoA from (R)-pantothenate: step 2/5.</text>
</comment>
<comment type="caution">
    <text evidence="3">Lacks conserved residue(s) required for the propagation of feature annotation.</text>
</comment>
<evidence type="ECO:0000259" key="6">
    <source>
        <dbReference type="Pfam" id="PF04127"/>
    </source>
</evidence>
<feature type="binding site" evidence="3">
    <location>
        <position position="330"/>
    </location>
    <ligand>
        <name>CTP</name>
        <dbReference type="ChEBI" id="CHEBI:37563"/>
    </ligand>
</feature>
<protein>
    <recommendedName>
        <fullName evidence="3">Coenzyme A biosynthesis bifunctional protein CoaBC</fullName>
    </recommendedName>
    <alternativeName>
        <fullName evidence="3">DNA/pantothenate metabolism flavoprotein</fullName>
    </alternativeName>
    <alternativeName>
        <fullName evidence="3">Phosphopantothenoylcysteine synthetase/decarboxylase</fullName>
        <shortName evidence="3">PPCS-PPCDC</shortName>
    </alternativeName>
    <domain>
        <recommendedName>
            <fullName evidence="3">Phosphopantothenoylcysteine decarboxylase</fullName>
            <shortName evidence="3">PPC decarboxylase</shortName>
            <shortName evidence="3">PPC-DC</shortName>
            <ecNumber evidence="3">4.1.1.36</ecNumber>
        </recommendedName>
        <alternativeName>
            <fullName evidence="3">CoaC</fullName>
        </alternativeName>
    </domain>
    <domain>
        <recommendedName>
            <fullName evidence="3">Phosphopantothenate--cysteine ligase</fullName>
            <ecNumber evidence="3">6.3.2.5</ecNumber>
        </recommendedName>
        <alternativeName>
            <fullName evidence="3">CoaB</fullName>
        </alternativeName>
        <alternativeName>
            <fullName evidence="3">Phosphopantothenoylcysteine synthetase</fullName>
            <shortName evidence="3">PPC synthetase</shortName>
            <shortName evidence="3">PPC-S</shortName>
        </alternativeName>
    </domain>
</protein>
<dbReference type="GO" id="GO:0046872">
    <property type="term" value="F:metal ion binding"/>
    <property type="evidence" value="ECO:0007669"/>
    <property type="project" value="UniProtKB-KW"/>
</dbReference>
<evidence type="ECO:0000313" key="10">
    <source>
        <dbReference type="Proteomes" id="UP000076882"/>
    </source>
</evidence>
<evidence type="ECO:0000313" key="8">
    <source>
        <dbReference type="EMBL" id="ODO61560.1"/>
    </source>
</evidence>
<evidence type="ECO:0000313" key="9">
    <source>
        <dbReference type="EMBL" id="QQM59788.1"/>
    </source>
</evidence>
<dbReference type="Pfam" id="PF04127">
    <property type="entry name" value="DFP"/>
    <property type="match status" value="1"/>
</dbReference>
<evidence type="ECO:0000313" key="7">
    <source>
        <dbReference type="EMBL" id="KZU91741.1"/>
    </source>
</evidence>
<evidence type="ECO:0000256" key="2">
    <source>
        <dbReference type="ARBA" id="ARBA00023239"/>
    </source>
</evidence>
<feature type="binding site" evidence="3">
    <location>
        <begin position="348"/>
        <end position="351"/>
    </location>
    <ligand>
        <name>CTP</name>
        <dbReference type="ChEBI" id="CHEBI:37563"/>
    </ligand>
</feature>
<feature type="binding site" evidence="3">
    <location>
        <position position="320"/>
    </location>
    <ligand>
        <name>CTP</name>
        <dbReference type="ChEBI" id="CHEBI:37563"/>
    </ligand>
</feature>
<dbReference type="Pfam" id="PF02441">
    <property type="entry name" value="Flavoprotein"/>
    <property type="match status" value="1"/>
</dbReference>
<dbReference type="InterPro" id="IPR036551">
    <property type="entry name" value="Flavin_trans-like"/>
</dbReference>
<feature type="region of interest" description="Phosphopantothenoylcysteine decarboxylase" evidence="3">
    <location>
        <begin position="1"/>
        <end position="231"/>
    </location>
</feature>
<feature type="binding site" evidence="3">
    <location>
        <position position="366"/>
    </location>
    <ligand>
        <name>CTP</name>
        <dbReference type="ChEBI" id="CHEBI:37563"/>
    </ligand>
</feature>
<feature type="binding site" evidence="3">
    <location>
        <position position="380"/>
    </location>
    <ligand>
        <name>CTP</name>
        <dbReference type="ChEBI" id="CHEBI:37563"/>
    </ligand>
</feature>
<dbReference type="InterPro" id="IPR007085">
    <property type="entry name" value="DNA/pantothenate-metab_flavo_C"/>
</dbReference>
<dbReference type="Gene3D" id="3.40.50.10300">
    <property type="entry name" value="CoaB-like"/>
    <property type="match status" value="1"/>
</dbReference>
<keyword evidence="3 4" id="KW-0436">Ligase</keyword>
<keyword evidence="3" id="KW-0511">Multifunctional enzyme</keyword>
<comment type="cofactor">
    <cofactor evidence="3">
        <name>FMN</name>
        <dbReference type="ChEBI" id="CHEBI:58210"/>
    </cofactor>
    <text evidence="3">Binds 1 FMN per subunit.</text>
</comment>
<dbReference type="EMBL" id="LUXM01000040">
    <property type="protein sequence ID" value="KZU91741.1"/>
    <property type="molecule type" value="Genomic_DNA"/>
</dbReference>
<dbReference type="GO" id="GO:0015941">
    <property type="term" value="P:pantothenate catabolic process"/>
    <property type="evidence" value="ECO:0007669"/>
    <property type="project" value="InterPro"/>
</dbReference>
<organism evidence="8 11">
    <name type="scientific">Lactiplantibacillus plantarum</name>
    <name type="common">Lactobacillus plantarum</name>
    <dbReference type="NCBI Taxonomy" id="1590"/>
    <lineage>
        <taxon>Bacteria</taxon>
        <taxon>Bacillati</taxon>
        <taxon>Bacillota</taxon>
        <taxon>Bacilli</taxon>
        <taxon>Lactobacillales</taxon>
        <taxon>Lactobacillaceae</taxon>
        <taxon>Lactiplantibacillus</taxon>
    </lineage>
</organism>
<feature type="domain" description="Flavoprotein" evidence="5">
    <location>
        <begin position="45"/>
        <end position="217"/>
    </location>
</feature>
<keyword evidence="3 4" id="KW-0285">Flavoprotein</keyword>
<feature type="domain" description="DNA/pantothenate metabolism flavoprotein C-terminal" evidence="6">
    <location>
        <begin position="227"/>
        <end position="435"/>
    </location>
</feature>
<sequence>MTRTFSFTLLSILDTIVLLKCKNLAGTIARFFKGREEVSIWTKRHVTVVVSGGIASYKALVLIRSLMKQGAVVRVAMTTHAAKFITPLTFQTLTQQPVVIDEFTTTDPHHVVHVALADWTEVMILVPATANLIAKVANGLADDAATTTILATTAPKFVVPAMNSHMYANPATQRNLKQLTTDGLHVLTPATGMLAEGYSGQGRLPEPAVILAWLTDQLIQLTPDLPLAGRRVVVTAGGTREALDPVRFITNRSSGKMGYAVAQVARELGATVTLISATTHLAAPSGVKVVTVDSAQSLLTAVSDIFDDTDILVMAAAVSDYRPAELADQKIKKPADHADLTLRLTETPDILKTLAARKHQQYVIGFAAETQSLLANANRKLTSKKLDLIVANDVSKPGVGFNGDTNQVTLLRPEQQPVTTELTTKTAIAKQILMTAIADGAGTQA</sequence>
<dbReference type="AlphaFoldDB" id="A0A165ZUJ1"/>
<feature type="binding site" evidence="3">
    <location>
        <position position="384"/>
    </location>
    <ligand>
        <name>CTP</name>
        <dbReference type="ChEBI" id="CHEBI:37563"/>
    </ligand>
</feature>
<comment type="cofactor">
    <cofactor evidence="3">
        <name>Mg(2+)</name>
        <dbReference type="ChEBI" id="CHEBI:18420"/>
    </cofactor>
</comment>
<dbReference type="PATRIC" id="fig|1590.142.peg.1457"/>
<evidence type="ECO:0000256" key="1">
    <source>
        <dbReference type="ARBA" id="ARBA00022793"/>
    </source>
</evidence>
<proteinExistence type="inferred from homology"/>
<keyword evidence="1 3" id="KW-0210">Decarboxylase</keyword>
<dbReference type="RefSeq" id="WP_172821807.1">
    <property type="nucleotide sequence ID" value="NZ_AP028145.1"/>
</dbReference>
<dbReference type="InterPro" id="IPR003382">
    <property type="entry name" value="Flavoprotein"/>
</dbReference>
<dbReference type="SUPFAM" id="SSF52507">
    <property type="entry name" value="Homo-oligomeric flavin-containing Cys decarboxylases, HFCD"/>
    <property type="match status" value="1"/>
</dbReference>
<dbReference type="EMBL" id="MCOL01000001">
    <property type="protein sequence ID" value="ODO61560.1"/>
    <property type="molecule type" value="Genomic_DNA"/>
</dbReference>
<evidence type="ECO:0000259" key="5">
    <source>
        <dbReference type="Pfam" id="PF02441"/>
    </source>
</evidence>